<evidence type="ECO:0000313" key="2">
    <source>
        <dbReference type="EMBL" id="GAA5053630.1"/>
    </source>
</evidence>
<accession>A0ABP9KB55</accession>
<keyword evidence="3" id="KW-1185">Reference proteome</keyword>
<dbReference type="InterPro" id="IPR049349">
    <property type="entry name" value="DUF2264_N"/>
</dbReference>
<feature type="domain" description="DUF2264" evidence="1">
    <location>
        <begin position="21"/>
        <end position="373"/>
    </location>
</feature>
<dbReference type="PANTHER" id="PTHR35339:SF4">
    <property type="entry name" value="LINALOOL DEHYDRATASE_ISOMERASE DOMAIN-CONTAINING PROTEIN"/>
    <property type="match status" value="1"/>
</dbReference>
<evidence type="ECO:0000313" key="3">
    <source>
        <dbReference type="Proteomes" id="UP001500124"/>
    </source>
</evidence>
<dbReference type="Proteomes" id="UP001500124">
    <property type="component" value="Unassembled WGS sequence"/>
</dbReference>
<name>A0ABP9KB55_9ACTN</name>
<reference evidence="3" key="1">
    <citation type="journal article" date="2019" name="Int. J. Syst. Evol. Microbiol.">
        <title>The Global Catalogue of Microorganisms (GCM) 10K type strain sequencing project: providing services to taxonomists for standard genome sequencing and annotation.</title>
        <authorList>
            <consortium name="The Broad Institute Genomics Platform"/>
            <consortium name="The Broad Institute Genome Sequencing Center for Infectious Disease"/>
            <person name="Wu L."/>
            <person name="Ma J."/>
        </authorList>
    </citation>
    <scope>NUCLEOTIDE SEQUENCE [LARGE SCALE GENOMIC DNA]</scope>
    <source>
        <strain evidence="3">JCM 18410</strain>
    </source>
</reference>
<dbReference type="PANTHER" id="PTHR35339">
    <property type="entry name" value="LINALOOL DEHYDRATASE_ISOMERASE DOMAIN-CONTAINING PROTEIN"/>
    <property type="match status" value="1"/>
</dbReference>
<organism evidence="2 3">
    <name type="scientific">Streptomyces similanensis</name>
    <dbReference type="NCBI Taxonomy" id="1274988"/>
    <lineage>
        <taxon>Bacteria</taxon>
        <taxon>Bacillati</taxon>
        <taxon>Actinomycetota</taxon>
        <taxon>Actinomycetes</taxon>
        <taxon>Kitasatosporales</taxon>
        <taxon>Streptomycetaceae</taxon>
        <taxon>Streptomyces</taxon>
    </lineage>
</organism>
<comment type="caution">
    <text evidence="2">The sequence shown here is derived from an EMBL/GenBank/DDBJ whole genome shotgun (WGS) entry which is preliminary data.</text>
</comment>
<protein>
    <submittedName>
        <fullName evidence="2">DUF2264 domain-containing protein</fullName>
    </submittedName>
</protein>
<proteinExistence type="predicted"/>
<dbReference type="InterPro" id="IPR016624">
    <property type="entry name" value="UCP014753"/>
</dbReference>
<dbReference type="RefSeq" id="WP_345668318.1">
    <property type="nucleotide sequence ID" value="NZ_BAABKC010000037.1"/>
</dbReference>
<dbReference type="Pfam" id="PF10022">
    <property type="entry name" value="DUF2264"/>
    <property type="match status" value="1"/>
</dbReference>
<evidence type="ECO:0000259" key="1">
    <source>
        <dbReference type="Pfam" id="PF10022"/>
    </source>
</evidence>
<gene>
    <name evidence="2" type="ORF">GCM10023336_24110</name>
</gene>
<dbReference type="PIRSF" id="PIRSF014753">
    <property type="entry name" value="UCP014753"/>
    <property type="match status" value="1"/>
</dbReference>
<dbReference type="EMBL" id="BAABKC010000037">
    <property type="protein sequence ID" value="GAA5053630.1"/>
    <property type="molecule type" value="Genomic_DNA"/>
</dbReference>
<sequence length="668" mass="70107">MPRIPVPPEDRSLSPYTGWGRAHWEAAADGLLTAALRHAGPRHALLSLPGPRPSWSGPRSDGLEGYARTFLMAAFRVAGARGQDPLGLLDRYAQGLEAGTRSPTTVREVTAGDPFSWPAVTDRGQAIVEAASIALALRLTRPWLWDRLPGHTRERAADWLAGALRHTPVDNNWWLFQVAVGGFLAETGHHVRAAEEAVRRGLDRIERWYVGGGWYTDGRPRAFDHYNGWAFHLYPVLHAHLAGDRQALERYGTRLAEYLELFARTFGGDGAPLHQGRSLTYRFAAAAALWAGALSGHSPLAPGATRRLASGALRYFLDREEVCADGLLTLGWFGPCPPMVQGYSGPASPYWASKGFLGLLLPAGHPVWTAPEEAAPVERGDAVRPAAGPGWLVQSTAADGLVRVHNHGSDDQPADEVLPDDPLYARLAYSTATAPVFAAHSDDATDAADAAESADADDTADVADNHFALLVDGGASERGRITPLGTGADWAASAHRPRADGAELPGVRVTSLVCAAGALEVHAHLVTGAAVGTPVRHTGWAVAGAAVETAVTGARARALVAGRPLVSEAVALHGFTGATAVTPRAGTAFGPAVAVPALTGTVTAAECLFVSLLRLSGAGDAGDAERPAVRVTAHRSAQGHRLLVHWPDGSRCEAVVRAGAVAVTSSGG</sequence>